<organism evidence="22 23">
    <name type="scientific">Cysteiniphilum litorale</name>
    <dbReference type="NCBI Taxonomy" id="2056700"/>
    <lineage>
        <taxon>Bacteria</taxon>
        <taxon>Pseudomonadati</taxon>
        <taxon>Pseudomonadota</taxon>
        <taxon>Gammaproteobacteria</taxon>
        <taxon>Thiotrichales</taxon>
        <taxon>Fastidiosibacteraceae</taxon>
        <taxon>Cysteiniphilum</taxon>
    </lineage>
</organism>
<protein>
    <recommendedName>
        <fullName evidence="16 18">Prepilin leader peptidase/N-methyltransferase</fullName>
        <ecNumber evidence="18">2.1.1.-</ecNumber>
        <ecNumber evidence="15 18">3.4.23.43</ecNumber>
    </recommendedName>
</protein>
<feature type="transmembrane region" description="Helical" evidence="19">
    <location>
        <begin position="218"/>
        <end position="251"/>
    </location>
</feature>
<gene>
    <name evidence="22" type="primary">pilD</name>
    <name evidence="22" type="ORF">GCM10010995_24040</name>
</gene>
<keyword evidence="10 18" id="KW-0378">Hydrolase</keyword>
<keyword evidence="3" id="KW-1003">Cell membrane</keyword>
<dbReference type="GO" id="GO:0032259">
    <property type="term" value="P:methylation"/>
    <property type="evidence" value="ECO:0007669"/>
    <property type="project" value="UniProtKB-KW"/>
</dbReference>
<evidence type="ECO:0000256" key="4">
    <source>
        <dbReference type="ARBA" id="ARBA00022519"/>
    </source>
</evidence>
<reference evidence="22" key="2">
    <citation type="submission" date="2020-09" db="EMBL/GenBank/DDBJ databases">
        <authorList>
            <person name="Sun Q."/>
            <person name="Zhou Y."/>
        </authorList>
    </citation>
    <scope>NUCLEOTIDE SEQUENCE</scope>
    <source>
        <strain evidence="22">CGMCC 1.15758</strain>
    </source>
</reference>
<reference evidence="22" key="1">
    <citation type="journal article" date="2014" name="Int. J. Syst. Evol. Microbiol.">
        <title>Complete genome sequence of Corynebacterium casei LMG S-19264T (=DSM 44701T), isolated from a smear-ripened cheese.</title>
        <authorList>
            <consortium name="US DOE Joint Genome Institute (JGI-PGF)"/>
            <person name="Walter F."/>
            <person name="Albersmeier A."/>
            <person name="Kalinowski J."/>
            <person name="Ruckert C."/>
        </authorList>
    </citation>
    <scope>NUCLEOTIDE SEQUENCE</scope>
    <source>
        <strain evidence="22">CGMCC 1.15758</strain>
    </source>
</reference>
<evidence type="ECO:0000256" key="16">
    <source>
        <dbReference type="ARBA" id="ARBA00071870"/>
    </source>
</evidence>
<dbReference type="InterPro" id="IPR014032">
    <property type="entry name" value="Peptidase_A24A_bac"/>
</dbReference>
<dbReference type="PRINTS" id="PR00864">
    <property type="entry name" value="PREPILNPTASE"/>
</dbReference>
<keyword evidence="23" id="KW-1185">Reference proteome</keyword>
<evidence type="ECO:0000256" key="17">
    <source>
        <dbReference type="RuleBase" id="RU003793"/>
    </source>
</evidence>
<feature type="transmembrane region" description="Helical" evidence="19">
    <location>
        <begin position="184"/>
        <end position="206"/>
    </location>
</feature>
<comment type="similarity">
    <text evidence="2 17">Belongs to the peptidase A24 family.</text>
</comment>
<keyword evidence="12 19" id="KW-0472">Membrane</keyword>
<evidence type="ECO:0000256" key="1">
    <source>
        <dbReference type="ARBA" id="ARBA00004429"/>
    </source>
</evidence>
<dbReference type="InterPro" id="IPR000045">
    <property type="entry name" value="Prepilin_IV_endopep_pep"/>
</dbReference>
<keyword evidence="11 19" id="KW-1133">Transmembrane helix</keyword>
<dbReference type="EMBL" id="BMJS01000037">
    <property type="protein sequence ID" value="GGG05733.1"/>
    <property type="molecule type" value="Genomic_DNA"/>
</dbReference>
<evidence type="ECO:0000313" key="22">
    <source>
        <dbReference type="EMBL" id="GGG05733.1"/>
    </source>
</evidence>
<keyword evidence="9 18" id="KW-0812">Transmembrane</keyword>
<evidence type="ECO:0000256" key="6">
    <source>
        <dbReference type="ARBA" id="ARBA00022670"/>
    </source>
</evidence>
<keyword evidence="4" id="KW-0997">Cell inner membrane</keyword>
<dbReference type="InterPro" id="IPR050882">
    <property type="entry name" value="Prepilin_peptidase/N-MTase"/>
</dbReference>
<evidence type="ECO:0000256" key="12">
    <source>
        <dbReference type="ARBA" id="ARBA00023136"/>
    </source>
</evidence>
<dbReference type="PANTHER" id="PTHR30487">
    <property type="entry name" value="TYPE 4 PREPILIN-LIKE PROTEINS LEADER PEPTIDE-PROCESSING ENZYME"/>
    <property type="match status" value="1"/>
</dbReference>
<feature type="transmembrane region" description="Helical" evidence="19">
    <location>
        <begin position="132"/>
        <end position="149"/>
    </location>
</feature>
<evidence type="ECO:0000256" key="13">
    <source>
        <dbReference type="ARBA" id="ARBA00023268"/>
    </source>
</evidence>
<evidence type="ECO:0000256" key="7">
    <source>
        <dbReference type="ARBA" id="ARBA00022679"/>
    </source>
</evidence>
<evidence type="ECO:0000256" key="11">
    <source>
        <dbReference type="ARBA" id="ARBA00022989"/>
    </source>
</evidence>
<sequence>MNVFMEFLNEIAPIIIIAATIIAVCVGSFLNVIIARLPEILDKQYKDQAYDILDISPPDIKGEVSENIRRRSACPVCHQPLKPWHNIPIISFIFLRGKCSFCHTKISWLYPSVELISGLLVFLTLYHFGVTFAALSLCLMYFFLIPLTAIDLKHFMLPDNLTLPLLWLGLIINCAFVFSSPIQAVLGAVLGYGILWLVFWVFKFITKKEGMGYGDFKLMAALGAWFGAPSLLFLIFTSAVIGIVFAIIISLRKRRGTSLIPFGPSIAIAGVLYPFIGQALTHEYFQMLFPHF</sequence>
<feature type="domain" description="Prepilin type IV endopeptidase peptidase" evidence="20">
    <location>
        <begin position="138"/>
        <end position="247"/>
    </location>
</feature>
<dbReference type="Pfam" id="PF01478">
    <property type="entry name" value="Peptidase_A24"/>
    <property type="match status" value="1"/>
</dbReference>
<keyword evidence="6 18" id="KW-0645">Protease</keyword>
<dbReference type="GO" id="GO:0005886">
    <property type="term" value="C:plasma membrane"/>
    <property type="evidence" value="ECO:0007669"/>
    <property type="project" value="UniProtKB-SubCell"/>
</dbReference>
<dbReference type="GO" id="GO:0004190">
    <property type="term" value="F:aspartic-type endopeptidase activity"/>
    <property type="evidence" value="ECO:0007669"/>
    <property type="project" value="UniProtKB-EC"/>
</dbReference>
<evidence type="ECO:0000256" key="9">
    <source>
        <dbReference type="ARBA" id="ARBA00022692"/>
    </source>
</evidence>
<dbReference type="EC" id="2.1.1.-" evidence="18"/>
<evidence type="ECO:0000256" key="19">
    <source>
        <dbReference type="SAM" id="Phobius"/>
    </source>
</evidence>
<comment type="caution">
    <text evidence="22">The sequence shown here is derived from an EMBL/GenBank/DDBJ whole genome shotgun (WGS) entry which is preliminary data.</text>
</comment>
<dbReference type="GO" id="GO:0006465">
    <property type="term" value="P:signal peptide processing"/>
    <property type="evidence" value="ECO:0007669"/>
    <property type="project" value="TreeGrafter"/>
</dbReference>
<comment type="catalytic activity">
    <reaction evidence="14 18">
        <text>Typically cleaves a -Gly-|-Phe- bond to release an N-terminal, basic peptide of 5-8 residues from type IV prepilin, and then N-methylates the new N-terminal amino group, the methyl donor being S-adenosyl-L-methionine.</text>
        <dbReference type="EC" id="3.4.23.43"/>
    </reaction>
</comment>
<dbReference type="InterPro" id="IPR010627">
    <property type="entry name" value="Prepilin_pept_A24_N"/>
</dbReference>
<feature type="transmembrane region" description="Helical" evidence="19">
    <location>
        <begin position="257"/>
        <end position="276"/>
    </location>
</feature>
<feature type="domain" description="Prepilin peptidase A24 N-terminal" evidence="21">
    <location>
        <begin position="21"/>
        <end position="128"/>
    </location>
</feature>
<keyword evidence="7 18" id="KW-0808">Transferase</keyword>
<dbReference type="Pfam" id="PF06750">
    <property type="entry name" value="A24_N_bact"/>
    <property type="match status" value="1"/>
</dbReference>
<dbReference type="Proteomes" id="UP000636949">
    <property type="component" value="Unassembled WGS sequence"/>
</dbReference>
<evidence type="ECO:0000256" key="14">
    <source>
        <dbReference type="ARBA" id="ARBA00050401"/>
    </source>
</evidence>
<evidence type="ECO:0000313" key="23">
    <source>
        <dbReference type="Proteomes" id="UP000636949"/>
    </source>
</evidence>
<feature type="transmembrane region" description="Helical" evidence="19">
    <location>
        <begin position="12"/>
        <end position="34"/>
    </location>
</feature>
<keyword evidence="13 18" id="KW-0511">Multifunctional enzyme</keyword>
<keyword evidence="5 18" id="KW-0489">Methyltransferase</keyword>
<feature type="transmembrane region" description="Helical" evidence="19">
    <location>
        <begin position="161"/>
        <end position="178"/>
    </location>
</feature>
<accession>A0A8J2Z6C7</accession>
<comment type="function">
    <text evidence="18">Plays an essential role in type IV pili and type II pseudopili formation by proteolytically removing the leader sequence from substrate proteins and subsequently monomethylating the alpha-amino group of the newly exposed N-terminal phenylalanine.</text>
</comment>
<evidence type="ECO:0000256" key="8">
    <source>
        <dbReference type="ARBA" id="ARBA00022691"/>
    </source>
</evidence>
<comment type="subcellular location">
    <subcellularLocation>
        <location evidence="1">Cell inner membrane</location>
        <topology evidence="1">Multi-pass membrane protein</topology>
    </subcellularLocation>
    <subcellularLocation>
        <location evidence="18">Cell membrane</location>
        <topology evidence="18">Multi-pass membrane protein</topology>
    </subcellularLocation>
</comment>
<evidence type="ECO:0000259" key="20">
    <source>
        <dbReference type="Pfam" id="PF01478"/>
    </source>
</evidence>
<evidence type="ECO:0000256" key="3">
    <source>
        <dbReference type="ARBA" id="ARBA00022475"/>
    </source>
</evidence>
<evidence type="ECO:0000256" key="15">
    <source>
        <dbReference type="ARBA" id="ARBA00067082"/>
    </source>
</evidence>
<keyword evidence="8" id="KW-0949">S-adenosyl-L-methionine</keyword>
<evidence type="ECO:0000259" key="21">
    <source>
        <dbReference type="Pfam" id="PF06750"/>
    </source>
</evidence>
<evidence type="ECO:0000256" key="10">
    <source>
        <dbReference type="ARBA" id="ARBA00022801"/>
    </source>
</evidence>
<dbReference type="PANTHER" id="PTHR30487:SF0">
    <property type="entry name" value="PREPILIN LEADER PEPTIDASE_N-METHYLTRANSFERASE-RELATED"/>
    <property type="match status" value="1"/>
</dbReference>
<dbReference type="EC" id="3.4.23.43" evidence="15 18"/>
<dbReference type="FunFam" id="1.20.120.1220:FF:000001">
    <property type="entry name" value="Type 4 prepilin-like proteins leader peptide-processing enzyme"/>
    <property type="match status" value="1"/>
</dbReference>
<dbReference type="GO" id="GO:0008168">
    <property type="term" value="F:methyltransferase activity"/>
    <property type="evidence" value="ECO:0007669"/>
    <property type="project" value="UniProtKB-KW"/>
</dbReference>
<dbReference type="AlphaFoldDB" id="A0A8J2Z6C7"/>
<name>A0A8J2Z6C7_9GAMM</name>
<evidence type="ECO:0000256" key="5">
    <source>
        <dbReference type="ARBA" id="ARBA00022603"/>
    </source>
</evidence>
<proteinExistence type="inferred from homology"/>
<evidence type="ECO:0000256" key="2">
    <source>
        <dbReference type="ARBA" id="ARBA00005801"/>
    </source>
</evidence>
<evidence type="ECO:0000256" key="18">
    <source>
        <dbReference type="RuleBase" id="RU003794"/>
    </source>
</evidence>
<dbReference type="Gene3D" id="1.20.120.1220">
    <property type="match status" value="1"/>
</dbReference>